<comment type="caution">
    <text evidence="3">The sequence shown here is derived from an EMBL/GenBank/DDBJ whole genome shotgun (WGS) entry which is preliminary data.</text>
</comment>
<keyword evidence="3" id="KW-0418">Kinase</keyword>
<organism evidence="3 4">
    <name type="scientific">Clostridium punense</name>
    <dbReference type="NCBI Taxonomy" id="1054297"/>
    <lineage>
        <taxon>Bacteria</taxon>
        <taxon>Bacillati</taxon>
        <taxon>Bacillota</taxon>
        <taxon>Clostridia</taxon>
        <taxon>Eubacteriales</taxon>
        <taxon>Clostridiaceae</taxon>
        <taxon>Clostridium</taxon>
    </lineage>
</organism>
<dbReference type="InterPro" id="IPR050267">
    <property type="entry name" value="Anti-sigma-factor_SerPK"/>
</dbReference>
<dbReference type="InterPro" id="IPR036890">
    <property type="entry name" value="HATPase_C_sf"/>
</dbReference>
<dbReference type="InterPro" id="IPR003594">
    <property type="entry name" value="HATPase_dom"/>
</dbReference>
<sequence length="128" mass="14466">MKTVEGKCTLYGLKNYDSVINKIVEELGLMESLFDIKLILTEALTNAYKHGNNEDRNKPIIVNYSFDGTNLTFHIVDCGVSEEILSVPEELKDEDILKEGGKGLFLLKCLCDKVEFFKNTLVIKKVFA</sequence>
<keyword evidence="3" id="KW-0808">Transferase</keyword>
<accession>A0ABS4JY77</accession>
<gene>
    <name evidence="3" type="ORF">J2Z44_000269</name>
</gene>
<evidence type="ECO:0000256" key="1">
    <source>
        <dbReference type="ARBA" id="ARBA00022527"/>
    </source>
</evidence>
<dbReference type="CDD" id="cd16936">
    <property type="entry name" value="HATPase_RsbW-like"/>
    <property type="match status" value="1"/>
</dbReference>
<name>A0ABS4JY77_9CLOT</name>
<dbReference type="EMBL" id="JAGGLL010000002">
    <property type="protein sequence ID" value="MBP2020485.1"/>
    <property type="molecule type" value="Genomic_DNA"/>
</dbReference>
<proteinExistence type="predicted"/>
<evidence type="ECO:0000313" key="4">
    <source>
        <dbReference type="Proteomes" id="UP001519308"/>
    </source>
</evidence>
<dbReference type="GO" id="GO:0004674">
    <property type="term" value="F:protein serine/threonine kinase activity"/>
    <property type="evidence" value="ECO:0007669"/>
    <property type="project" value="UniProtKB-EC"/>
</dbReference>
<dbReference type="RefSeq" id="WP_021281575.1">
    <property type="nucleotide sequence ID" value="NZ_JAGGLL010000002.1"/>
</dbReference>
<dbReference type="SUPFAM" id="SSF55874">
    <property type="entry name" value="ATPase domain of HSP90 chaperone/DNA topoisomerase II/histidine kinase"/>
    <property type="match status" value="1"/>
</dbReference>
<reference evidence="3 4" key="1">
    <citation type="submission" date="2021-03" db="EMBL/GenBank/DDBJ databases">
        <title>Genomic Encyclopedia of Type Strains, Phase IV (KMG-IV): sequencing the most valuable type-strain genomes for metagenomic binning, comparative biology and taxonomic classification.</title>
        <authorList>
            <person name="Goeker M."/>
        </authorList>
    </citation>
    <scope>NUCLEOTIDE SEQUENCE [LARGE SCALE GENOMIC DNA]</scope>
    <source>
        <strain evidence="3 4">DSM 28650</strain>
    </source>
</reference>
<evidence type="ECO:0000259" key="2">
    <source>
        <dbReference type="Pfam" id="PF13581"/>
    </source>
</evidence>
<keyword evidence="4" id="KW-1185">Reference proteome</keyword>
<dbReference type="Pfam" id="PF13581">
    <property type="entry name" value="HATPase_c_2"/>
    <property type="match status" value="1"/>
</dbReference>
<dbReference type="PANTHER" id="PTHR35526">
    <property type="entry name" value="ANTI-SIGMA-F FACTOR RSBW-RELATED"/>
    <property type="match status" value="1"/>
</dbReference>
<evidence type="ECO:0000313" key="3">
    <source>
        <dbReference type="EMBL" id="MBP2020485.1"/>
    </source>
</evidence>
<dbReference type="Proteomes" id="UP001519308">
    <property type="component" value="Unassembled WGS sequence"/>
</dbReference>
<dbReference type="Gene3D" id="3.30.565.10">
    <property type="entry name" value="Histidine kinase-like ATPase, C-terminal domain"/>
    <property type="match status" value="1"/>
</dbReference>
<keyword evidence="1" id="KW-0723">Serine/threonine-protein kinase</keyword>
<dbReference type="PANTHER" id="PTHR35526:SF3">
    <property type="entry name" value="ANTI-SIGMA-F FACTOR RSBW"/>
    <property type="match status" value="1"/>
</dbReference>
<dbReference type="EC" id="2.7.11.1" evidence="3"/>
<protein>
    <submittedName>
        <fullName evidence="3">Serine/threonine-protein kinase RsbW</fullName>
        <ecNumber evidence="3">2.7.11.1</ecNumber>
    </submittedName>
</protein>
<feature type="domain" description="Histidine kinase/HSP90-like ATPase" evidence="2">
    <location>
        <begin position="29"/>
        <end position="116"/>
    </location>
</feature>